<dbReference type="InterPro" id="IPR039648">
    <property type="entry name" value="DHPH_N"/>
</dbReference>
<evidence type="ECO:0000259" key="10">
    <source>
        <dbReference type="Pfam" id="PF07992"/>
    </source>
</evidence>
<evidence type="ECO:0000256" key="4">
    <source>
        <dbReference type="ARBA" id="ARBA00022827"/>
    </source>
</evidence>
<dbReference type="InterPro" id="IPR023753">
    <property type="entry name" value="FAD/NAD-binding_dom"/>
</dbReference>
<dbReference type="Pfam" id="PF00070">
    <property type="entry name" value="Pyr_redox"/>
    <property type="match status" value="1"/>
</dbReference>
<evidence type="ECO:0000256" key="2">
    <source>
        <dbReference type="ARBA" id="ARBA00007532"/>
    </source>
</evidence>
<keyword evidence="6" id="KW-1015">Disulfide bond</keyword>
<dbReference type="Gene3D" id="3.50.50.60">
    <property type="entry name" value="FAD/NAD(P)-binding domain"/>
    <property type="match status" value="2"/>
</dbReference>
<evidence type="ECO:0000256" key="7">
    <source>
        <dbReference type="ARBA" id="ARBA00023284"/>
    </source>
</evidence>
<keyword evidence="3" id="KW-0285">Flavoprotein</keyword>
<keyword evidence="5" id="KW-0560">Oxidoreductase</keyword>
<dbReference type="SUPFAM" id="SSF55424">
    <property type="entry name" value="FAD/NAD-linked reductases, dimerisation (C-terminal) domain"/>
    <property type="match status" value="1"/>
</dbReference>
<dbReference type="PANTHER" id="PTHR42737">
    <property type="entry name" value="GLUTATHIONE REDUCTASE"/>
    <property type="match status" value="1"/>
</dbReference>
<evidence type="ECO:0000256" key="1">
    <source>
        <dbReference type="ARBA" id="ARBA00001974"/>
    </source>
</evidence>
<reference evidence="11" key="1">
    <citation type="submission" date="2017-08" db="EMBL/GenBank/DDBJ databases">
        <authorList>
            <person name="Polle J.E."/>
            <person name="Barry K."/>
            <person name="Cushman J."/>
            <person name="Schmutz J."/>
            <person name="Tran D."/>
            <person name="Hathwaick L.T."/>
            <person name="Yim W.C."/>
            <person name="Jenkins J."/>
            <person name="Mckie-Krisberg Z.M."/>
            <person name="Prochnik S."/>
            <person name="Lindquist E."/>
            <person name="Dockter R.B."/>
            <person name="Adam C."/>
            <person name="Molina H."/>
            <person name="Bunkerborg J."/>
            <person name="Jin E."/>
            <person name="Buchheim M."/>
            <person name="Magnuson J."/>
        </authorList>
    </citation>
    <scope>NUCLEOTIDE SEQUENCE</scope>
    <source>
        <strain evidence="11">CCAP 19/18</strain>
    </source>
</reference>
<name>A0ABQ7GUX7_DUNSA</name>
<dbReference type="Pfam" id="PF02852">
    <property type="entry name" value="Pyr_redox_dim"/>
    <property type="match status" value="1"/>
</dbReference>
<keyword evidence="7" id="KW-0676">Redox-active center</keyword>
<dbReference type="Pfam" id="PF07992">
    <property type="entry name" value="Pyr_redox_2"/>
    <property type="match status" value="1"/>
</dbReference>
<sequence>MYRADKVLRGFDEECRAQVTENLAKREIKLHPGCNPTKIDKQGDGSYLLYYKVDKHSRTNVPNIWAIGDVTNRINLTPVALMEGMAFAKCAFGNGELAAPDYENVPSAVFTQPPLASVGYSEEEAIQKLSGDMDVYVSKFRPMKYTLSGRDEKTLMKMIVHVETDIVVGVHMVGPDSPEIIQGIAIALKGHATKKQFDSTVGVHPSAAEEFVTMRTPTRRIKGTGTQTPSKM</sequence>
<evidence type="ECO:0000256" key="5">
    <source>
        <dbReference type="ARBA" id="ARBA00023002"/>
    </source>
</evidence>
<feature type="domain" description="Pyridine nucleotide-disulphide oxidoreductase N-terminal" evidence="8">
    <location>
        <begin position="2"/>
        <end position="45"/>
    </location>
</feature>
<evidence type="ECO:0000259" key="8">
    <source>
        <dbReference type="Pfam" id="PF00070"/>
    </source>
</evidence>
<organism evidence="11 12">
    <name type="scientific">Dunaliella salina</name>
    <name type="common">Green alga</name>
    <name type="synonym">Protococcus salinus</name>
    <dbReference type="NCBI Taxonomy" id="3046"/>
    <lineage>
        <taxon>Eukaryota</taxon>
        <taxon>Viridiplantae</taxon>
        <taxon>Chlorophyta</taxon>
        <taxon>core chlorophytes</taxon>
        <taxon>Chlorophyceae</taxon>
        <taxon>CS clade</taxon>
        <taxon>Chlamydomonadales</taxon>
        <taxon>Dunaliellaceae</taxon>
        <taxon>Dunaliella</taxon>
    </lineage>
</organism>
<dbReference type="Proteomes" id="UP000815325">
    <property type="component" value="Unassembled WGS sequence"/>
</dbReference>
<keyword evidence="4" id="KW-0274">FAD</keyword>
<comment type="caution">
    <text evidence="11">The sequence shown here is derived from an EMBL/GenBank/DDBJ whole genome shotgun (WGS) entry which is preliminary data.</text>
</comment>
<dbReference type="InterPro" id="IPR046952">
    <property type="entry name" value="GSHR/TRXR-like"/>
</dbReference>
<dbReference type="PANTHER" id="PTHR42737:SF2">
    <property type="entry name" value="GLUTATHIONE REDUCTASE"/>
    <property type="match status" value="1"/>
</dbReference>
<dbReference type="Gene3D" id="3.30.390.30">
    <property type="match status" value="1"/>
</dbReference>
<feature type="domain" description="FAD/NAD(P)-binding" evidence="10">
    <location>
        <begin position="50"/>
        <end position="84"/>
    </location>
</feature>
<evidence type="ECO:0000313" key="11">
    <source>
        <dbReference type="EMBL" id="KAF5838426.1"/>
    </source>
</evidence>
<dbReference type="InterPro" id="IPR016156">
    <property type="entry name" value="FAD/NAD-linked_Rdtase_dimer_sf"/>
</dbReference>
<proteinExistence type="inferred from homology"/>
<evidence type="ECO:0000313" key="12">
    <source>
        <dbReference type="Proteomes" id="UP000815325"/>
    </source>
</evidence>
<feature type="domain" description="Pyridine nucleotide-disulphide oxidoreductase dimerisation" evidence="9">
    <location>
        <begin position="105"/>
        <end position="214"/>
    </location>
</feature>
<keyword evidence="12" id="KW-1185">Reference proteome</keyword>
<dbReference type="PRINTS" id="PR00411">
    <property type="entry name" value="PNDRDTASEI"/>
</dbReference>
<dbReference type="InterPro" id="IPR004099">
    <property type="entry name" value="Pyr_nucl-diS_OxRdtase_dimer"/>
</dbReference>
<protein>
    <submittedName>
        <fullName evidence="11">FAD/NAD-linked reductase</fullName>
    </submittedName>
</protein>
<evidence type="ECO:0000259" key="9">
    <source>
        <dbReference type="Pfam" id="PF02852"/>
    </source>
</evidence>
<comment type="cofactor">
    <cofactor evidence="1">
        <name>FAD</name>
        <dbReference type="ChEBI" id="CHEBI:57692"/>
    </cofactor>
</comment>
<dbReference type="InterPro" id="IPR036188">
    <property type="entry name" value="FAD/NAD-bd_sf"/>
</dbReference>
<evidence type="ECO:0000256" key="6">
    <source>
        <dbReference type="ARBA" id="ARBA00023157"/>
    </source>
</evidence>
<accession>A0ABQ7GUX7</accession>
<dbReference type="EMBL" id="MU069579">
    <property type="protein sequence ID" value="KAF5838426.1"/>
    <property type="molecule type" value="Genomic_DNA"/>
</dbReference>
<dbReference type="SUPFAM" id="SSF51905">
    <property type="entry name" value="FAD/NAD(P)-binding domain"/>
    <property type="match status" value="1"/>
</dbReference>
<gene>
    <name evidence="11" type="ORF">DUNSADRAFT_2894</name>
</gene>
<comment type="similarity">
    <text evidence="2">Belongs to the class-I pyridine nucleotide-disulfide oxidoreductase family.</text>
</comment>
<evidence type="ECO:0000256" key="3">
    <source>
        <dbReference type="ARBA" id="ARBA00022630"/>
    </source>
</evidence>